<dbReference type="EMBL" id="JAAIUW010000003">
    <property type="protein sequence ID" value="KAF7838293.1"/>
    <property type="molecule type" value="Genomic_DNA"/>
</dbReference>
<sequence>MLSEEYGGRVELAKAYYKALTTSVKKHFKGNGVIASMEHCNDFFLLGTEAITLGPVGDDFWCTDPSGDPNASRAISGGPIYVRDCVGKHNFKLLKRRIDYVNDMSLDLLSRLSATCPQLHFARSESNSSFESESAVAARQLDGADAADDKYESDEYGAFKEDFRYGVNFQPSPPLRSSQSLTSSLPLKGRDFGENSDSATRGCGTSYGAAIISMINRGMKEHSNHLLRAAHGISAQIAQLEARTRQLEGLIGNLKDSTEFYHRRAERRLGEVEDMMIEVQGSIQDLKDKQKIAEIQLQLAKLQQIKADSQSKHQNRNVQNKLVQQQVSYVHQQDHQPHPSPAVCQQKLCDIASHDPRNSVQTSLQTPATTATQTVGQNQPRFIQPFQTYYQFPVPAPAPDMLPTQSSMTQYQPYMHSSFSESSQLARPQTPHGVRHSSVYQVNQNPQGPIYMPSEDSRFPVSAPQQFNVVSTQYIKNQRPGSTVTTPGHSNQPRSYDSNDQYREGSPLQYWGSTRKTSALPTHSVTPKVLPRALPMAVDVNEASSSGGTERSVSIEDIVENAVAMGFRRDTVKATVKKLTENEQRVDLNLVLDSLISSAEIQR</sequence>
<dbReference type="InterPro" id="IPR010820">
    <property type="entry name" value="DUF1421"/>
</dbReference>
<evidence type="ECO:0000259" key="4">
    <source>
        <dbReference type="Pfam" id="PF07223"/>
    </source>
</evidence>
<keyword evidence="1" id="KW-0119">Carbohydrate metabolism</keyword>
<dbReference type="PANTHER" id="PTHR31805">
    <property type="entry name" value="RECEPTOR-LIKE KINASE, PUTATIVE (DUF1421)-RELATED"/>
    <property type="match status" value="1"/>
</dbReference>
<dbReference type="Pfam" id="PF07223">
    <property type="entry name" value="DUF1421"/>
    <property type="match status" value="1"/>
</dbReference>
<feature type="coiled-coil region" evidence="2">
    <location>
        <begin position="283"/>
        <end position="312"/>
    </location>
</feature>
<keyword evidence="2" id="KW-0175">Coiled coil</keyword>
<feature type="region of interest" description="Disordered" evidence="3">
    <location>
        <begin position="477"/>
        <end position="504"/>
    </location>
</feature>
<name>A0A834X4Y6_9FABA</name>
<keyword evidence="6" id="KW-1185">Reference proteome</keyword>
<organism evidence="5 6">
    <name type="scientific">Senna tora</name>
    <dbReference type="NCBI Taxonomy" id="362788"/>
    <lineage>
        <taxon>Eukaryota</taxon>
        <taxon>Viridiplantae</taxon>
        <taxon>Streptophyta</taxon>
        <taxon>Embryophyta</taxon>
        <taxon>Tracheophyta</taxon>
        <taxon>Spermatophyta</taxon>
        <taxon>Magnoliopsida</taxon>
        <taxon>eudicotyledons</taxon>
        <taxon>Gunneridae</taxon>
        <taxon>Pentapetalae</taxon>
        <taxon>rosids</taxon>
        <taxon>fabids</taxon>
        <taxon>Fabales</taxon>
        <taxon>Fabaceae</taxon>
        <taxon>Caesalpinioideae</taxon>
        <taxon>Cassia clade</taxon>
        <taxon>Senna</taxon>
    </lineage>
</organism>
<dbReference type="PANTHER" id="PTHR31805:SF15">
    <property type="entry name" value="DUF1421 DOMAIN-CONTAINING PROTEIN"/>
    <property type="match status" value="1"/>
</dbReference>
<feature type="domain" description="DUF1421" evidence="4">
    <location>
        <begin position="555"/>
        <end position="596"/>
    </location>
</feature>
<reference evidence="5" key="1">
    <citation type="submission" date="2020-09" db="EMBL/GenBank/DDBJ databases">
        <title>Genome-Enabled Discovery of Anthraquinone Biosynthesis in Senna tora.</title>
        <authorList>
            <person name="Kang S.-H."/>
            <person name="Pandey R.P."/>
            <person name="Lee C.-M."/>
            <person name="Sim J.-S."/>
            <person name="Jeong J.-T."/>
            <person name="Choi B.-S."/>
            <person name="Jung M."/>
            <person name="Ginzburg D."/>
            <person name="Zhao K."/>
            <person name="Won S.Y."/>
            <person name="Oh T.-J."/>
            <person name="Yu Y."/>
            <person name="Kim N.-H."/>
            <person name="Lee O.R."/>
            <person name="Lee T.-H."/>
            <person name="Bashyal P."/>
            <person name="Kim T.-S."/>
            <person name="Lee W.-H."/>
            <person name="Kawkins C."/>
            <person name="Kim C.-K."/>
            <person name="Kim J.S."/>
            <person name="Ahn B.O."/>
            <person name="Rhee S.Y."/>
            <person name="Sohng J.K."/>
        </authorList>
    </citation>
    <scope>NUCLEOTIDE SEQUENCE</scope>
    <source>
        <tissue evidence="5">Leaf</tissue>
    </source>
</reference>
<evidence type="ECO:0000256" key="1">
    <source>
        <dbReference type="ARBA" id="ARBA00023277"/>
    </source>
</evidence>
<protein>
    <submittedName>
        <fullName evidence="5">Vegetative cell wall protein gp1 isoform X2</fullName>
    </submittedName>
</protein>
<proteinExistence type="predicted"/>
<comment type="caution">
    <text evidence="5">The sequence shown here is derived from an EMBL/GenBank/DDBJ whole genome shotgun (WGS) entry which is preliminary data.</text>
</comment>
<feature type="compositionally biased region" description="Low complexity" evidence="3">
    <location>
        <begin position="175"/>
        <end position="187"/>
    </location>
</feature>
<evidence type="ECO:0000256" key="3">
    <source>
        <dbReference type="SAM" id="MobiDB-lite"/>
    </source>
</evidence>
<evidence type="ECO:0000313" key="6">
    <source>
        <dbReference type="Proteomes" id="UP000634136"/>
    </source>
</evidence>
<feature type="compositionally biased region" description="Polar residues" evidence="3">
    <location>
        <begin position="477"/>
        <end position="499"/>
    </location>
</feature>
<gene>
    <name evidence="5" type="ORF">G2W53_006775</name>
</gene>
<accession>A0A834X4Y6</accession>
<evidence type="ECO:0000256" key="2">
    <source>
        <dbReference type="SAM" id="Coils"/>
    </source>
</evidence>
<dbReference type="AlphaFoldDB" id="A0A834X4Y6"/>
<evidence type="ECO:0000313" key="5">
    <source>
        <dbReference type="EMBL" id="KAF7838293.1"/>
    </source>
</evidence>
<dbReference type="Proteomes" id="UP000634136">
    <property type="component" value="Unassembled WGS sequence"/>
</dbReference>
<feature type="region of interest" description="Disordered" evidence="3">
    <location>
        <begin position="170"/>
        <end position="199"/>
    </location>
</feature>
<dbReference type="OrthoDB" id="515416at2759"/>
<dbReference type="Pfam" id="PF05691">
    <property type="entry name" value="Raffinose_syn"/>
    <property type="match status" value="2"/>
</dbReference>
<dbReference type="InterPro" id="IPR008811">
    <property type="entry name" value="Glycosyl_hydrolases_36"/>
</dbReference>